<dbReference type="InterPro" id="IPR011050">
    <property type="entry name" value="Pectin_lyase_fold/virulence"/>
</dbReference>
<keyword evidence="6" id="KW-0732">Signal</keyword>
<reference evidence="7" key="1">
    <citation type="journal article" date="2016" name="Sci. Rep.">
        <title>Horizontal Gene Transfer of Pectinases from Bacteria Preceded the Diversification of Stick and Leaf Insects.</title>
        <authorList>
            <person name="Shelomi M."/>
            <person name="Danchin E.G."/>
            <person name="Heckel D."/>
            <person name="Wipfler B."/>
            <person name="Bradler S."/>
            <person name="Zhou X."/>
            <person name="Pauchet Y."/>
        </authorList>
    </citation>
    <scope>NUCLEOTIDE SEQUENCE</scope>
    <source>
        <strain evidence="7">RAR5</strain>
        <tissue evidence="7">Midgut</tissue>
    </source>
</reference>
<dbReference type="AlphaFoldDB" id="A0A191XT39"/>
<comment type="similarity">
    <text evidence="1 5">Belongs to the glycosyl hydrolase 28 family.</text>
</comment>
<evidence type="ECO:0000313" key="7">
    <source>
        <dbReference type="EMBL" id="ANJ43640.1"/>
    </source>
</evidence>
<dbReference type="GO" id="GO:0004650">
    <property type="term" value="F:polygalacturonase activity"/>
    <property type="evidence" value="ECO:0007669"/>
    <property type="project" value="InterPro"/>
</dbReference>
<evidence type="ECO:0000256" key="1">
    <source>
        <dbReference type="ARBA" id="ARBA00008834"/>
    </source>
</evidence>
<evidence type="ECO:0000256" key="4">
    <source>
        <dbReference type="PROSITE-ProRule" id="PRU10052"/>
    </source>
</evidence>
<dbReference type="InterPro" id="IPR051801">
    <property type="entry name" value="GH28_Enzymes"/>
</dbReference>
<sequence length="412" mass="43186">MKPTDTSLMQGTCFVVALLMAGVLHQAACKDLRQVSEPKIPAACESLKGSGGDETAVIQKALNSCAKGKVVHLASGTFVSGSLTVPSGVGLWVDTGVVLKASTNPKAFDTGKNICGTLNKDYTGCNPLIRITDATGSGVYGKGTIDGQGGEKILGKDISWWQLSRKAQTTNLSENCPTLIQVTNSKDINIYQVTLKNAPGLHLGLKTTNGVTVWGVTLNTPSDARNTDGIDPSGAHNVTITHSSISCGDDNIAIKGGSETSHISITNTHFGPGHGLSIGSETNNGVSDITASSLTFDGTLSGPHIKSDRSRGGLVTRISYSDVCMKNVANPIFLDTMYSKTATGDKIPQYTDIAFTNIKVLTAGKFTFNGFSDAKPITATLSNVHIAKKSTWTVTHAKITGKYEEDATGNNC</sequence>
<evidence type="ECO:0000256" key="3">
    <source>
        <dbReference type="ARBA" id="ARBA00023295"/>
    </source>
</evidence>
<dbReference type="InterPro" id="IPR012334">
    <property type="entry name" value="Pectin_lyas_fold"/>
</dbReference>
<protein>
    <submittedName>
        <fullName evidence="7">Glycoside hydrolase family 28</fullName>
    </submittedName>
</protein>
<dbReference type="GO" id="GO:0005975">
    <property type="term" value="P:carbohydrate metabolic process"/>
    <property type="evidence" value="ECO:0007669"/>
    <property type="project" value="InterPro"/>
</dbReference>
<evidence type="ECO:0000256" key="2">
    <source>
        <dbReference type="ARBA" id="ARBA00022801"/>
    </source>
</evidence>
<proteinExistence type="evidence at transcript level"/>
<name>A0A191XT39_9NEOP</name>
<dbReference type="InterPro" id="IPR000743">
    <property type="entry name" value="Glyco_hydro_28"/>
</dbReference>
<dbReference type="PANTHER" id="PTHR31339">
    <property type="entry name" value="PECTIN LYASE-RELATED"/>
    <property type="match status" value="1"/>
</dbReference>
<dbReference type="SUPFAM" id="SSF51126">
    <property type="entry name" value="Pectin lyase-like"/>
    <property type="match status" value="1"/>
</dbReference>
<evidence type="ECO:0000256" key="6">
    <source>
        <dbReference type="SAM" id="SignalP"/>
    </source>
</evidence>
<keyword evidence="3 5" id="KW-0326">Glycosidase</keyword>
<feature type="chain" id="PRO_5008249576" evidence="6">
    <location>
        <begin position="30"/>
        <end position="412"/>
    </location>
</feature>
<dbReference type="Pfam" id="PF00295">
    <property type="entry name" value="Glyco_hydro_28"/>
    <property type="match status" value="1"/>
</dbReference>
<dbReference type="Gene3D" id="2.160.20.10">
    <property type="entry name" value="Single-stranded right-handed beta-helix, Pectin lyase-like"/>
    <property type="match status" value="1"/>
</dbReference>
<dbReference type="EMBL" id="KT921967">
    <property type="protein sequence ID" value="ANJ43640.1"/>
    <property type="molecule type" value="mRNA"/>
</dbReference>
<dbReference type="PROSITE" id="PS00502">
    <property type="entry name" value="POLYGALACTURONASE"/>
    <property type="match status" value="1"/>
</dbReference>
<feature type="active site" evidence="4">
    <location>
        <position position="274"/>
    </location>
</feature>
<organism evidence="7">
    <name type="scientific">Ramulus artemis</name>
    <dbReference type="NCBI Taxonomy" id="1390046"/>
    <lineage>
        <taxon>Eukaryota</taxon>
        <taxon>Metazoa</taxon>
        <taxon>Ecdysozoa</taxon>
        <taxon>Arthropoda</taxon>
        <taxon>Hexapoda</taxon>
        <taxon>Insecta</taxon>
        <taxon>Pterygota</taxon>
        <taxon>Neoptera</taxon>
        <taxon>Polyneoptera</taxon>
        <taxon>Phasmatodea</taxon>
        <taxon>Verophasmatodea</taxon>
        <taxon>Anareolatae</taxon>
        <taxon>Phasmatidae</taxon>
        <taxon>Clitumninae</taxon>
        <taxon>Clitumnini</taxon>
        <taxon>Ramulus</taxon>
    </lineage>
</organism>
<evidence type="ECO:0000256" key="5">
    <source>
        <dbReference type="RuleBase" id="RU361169"/>
    </source>
</evidence>
<feature type="signal peptide" evidence="6">
    <location>
        <begin position="1"/>
        <end position="29"/>
    </location>
</feature>
<keyword evidence="2 5" id="KW-0378">Hydrolase</keyword>
<dbReference type="PANTHER" id="PTHR31339:SF9">
    <property type="entry name" value="PLASMIN AND FIBRONECTIN-BINDING PROTEIN A"/>
    <property type="match status" value="1"/>
</dbReference>
<accession>A0A191XT39</accession>